<dbReference type="Gene3D" id="2.60.40.1120">
    <property type="entry name" value="Carboxypeptidase-like, regulatory domain"/>
    <property type="match status" value="1"/>
</dbReference>
<protein>
    <recommendedName>
        <fullName evidence="4">Carboxypeptidase-like regulatory domain-containing protein</fullName>
    </recommendedName>
</protein>
<dbReference type="SUPFAM" id="SSF49464">
    <property type="entry name" value="Carboxypeptidase regulatory domain-like"/>
    <property type="match status" value="1"/>
</dbReference>
<dbReference type="AlphaFoldDB" id="A0A0F5J815"/>
<dbReference type="EMBL" id="AQHV01000014">
    <property type="protein sequence ID" value="KKB53888.1"/>
    <property type="molecule type" value="Genomic_DNA"/>
</dbReference>
<evidence type="ECO:0000256" key="1">
    <source>
        <dbReference type="SAM" id="SignalP"/>
    </source>
</evidence>
<dbReference type="HOGENOM" id="CLU_046816_0_0_10"/>
<name>A0A0F5J815_9BACT</name>
<dbReference type="Pfam" id="PF13715">
    <property type="entry name" value="CarbopepD_reg_2"/>
    <property type="match status" value="1"/>
</dbReference>
<proteinExistence type="predicted"/>
<gene>
    <name evidence="2" type="ORF">HMPREF1535_03441</name>
</gene>
<dbReference type="InterPro" id="IPR008969">
    <property type="entry name" value="CarboxyPept-like_regulatory"/>
</dbReference>
<comment type="caution">
    <text evidence="2">The sequence shown here is derived from an EMBL/GenBank/DDBJ whole genome shotgun (WGS) entry which is preliminary data.</text>
</comment>
<dbReference type="STRING" id="927665.HMPREF1535_03441"/>
<evidence type="ECO:0000313" key="2">
    <source>
        <dbReference type="EMBL" id="KKB53888.1"/>
    </source>
</evidence>
<keyword evidence="1" id="KW-0732">Signal</keyword>
<organism evidence="2 3">
    <name type="scientific">Parabacteroides goldsteinii DSM 19448 = WAL 12034</name>
    <dbReference type="NCBI Taxonomy" id="927665"/>
    <lineage>
        <taxon>Bacteria</taxon>
        <taxon>Pseudomonadati</taxon>
        <taxon>Bacteroidota</taxon>
        <taxon>Bacteroidia</taxon>
        <taxon>Bacteroidales</taxon>
        <taxon>Tannerellaceae</taxon>
        <taxon>Parabacteroides</taxon>
    </lineage>
</organism>
<accession>A0A0F5J815</accession>
<evidence type="ECO:0008006" key="4">
    <source>
        <dbReference type="Google" id="ProtNLM"/>
    </source>
</evidence>
<evidence type="ECO:0000313" key="3">
    <source>
        <dbReference type="Proteomes" id="UP000033047"/>
    </source>
</evidence>
<dbReference type="RefSeq" id="WP_046146898.1">
    <property type="nucleotide sequence ID" value="NZ_KQ033913.1"/>
</dbReference>
<dbReference type="Proteomes" id="UP000033047">
    <property type="component" value="Unassembled WGS sequence"/>
</dbReference>
<feature type="signal peptide" evidence="1">
    <location>
        <begin position="1"/>
        <end position="26"/>
    </location>
</feature>
<feature type="chain" id="PRO_5002489320" description="Carboxypeptidase-like regulatory domain-containing protein" evidence="1">
    <location>
        <begin position="27"/>
        <end position="425"/>
    </location>
</feature>
<reference evidence="2 3" key="1">
    <citation type="submission" date="2013-04" db="EMBL/GenBank/DDBJ databases">
        <title>The Genome Sequence of Parabacteroides goldsteinii DSM 19448.</title>
        <authorList>
            <consortium name="The Broad Institute Genomics Platform"/>
            <person name="Earl A."/>
            <person name="Ward D."/>
            <person name="Feldgarden M."/>
            <person name="Gevers D."/>
            <person name="Martens E."/>
            <person name="Sakamoto M."/>
            <person name="Benno Y."/>
            <person name="Song Y."/>
            <person name="Liu C."/>
            <person name="Lee J."/>
            <person name="Bolanos M."/>
            <person name="Vaisanen M.L."/>
            <person name="Finegold S.M."/>
            <person name="Walker B."/>
            <person name="Young S."/>
            <person name="Zeng Q."/>
            <person name="Gargeya S."/>
            <person name="Fitzgerald M."/>
            <person name="Haas B."/>
            <person name="Abouelleil A."/>
            <person name="Allen A.W."/>
            <person name="Alvarado L."/>
            <person name="Arachchi H.M."/>
            <person name="Berlin A.M."/>
            <person name="Chapman S.B."/>
            <person name="Gainer-Dewar J."/>
            <person name="Goldberg J."/>
            <person name="Griggs A."/>
            <person name="Gujja S."/>
            <person name="Hansen M."/>
            <person name="Howarth C."/>
            <person name="Imamovic A."/>
            <person name="Ireland A."/>
            <person name="Larimer J."/>
            <person name="McCowan C."/>
            <person name="Murphy C."/>
            <person name="Pearson M."/>
            <person name="Poon T.W."/>
            <person name="Priest M."/>
            <person name="Roberts A."/>
            <person name="Saif S."/>
            <person name="Shea T."/>
            <person name="Sisk P."/>
            <person name="Sykes S."/>
            <person name="Wortman J."/>
            <person name="Nusbaum C."/>
            <person name="Birren B."/>
        </authorList>
    </citation>
    <scope>NUCLEOTIDE SEQUENCE [LARGE SCALE GENOMIC DNA]</scope>
    <source>
        <strain evidence="2 3">DSM 19448</strain>
    </source>
</reference>
<dbReference type="PATRIC" id="fig|927665.4.peg.3534"/>
<sequence length="425" mass="49159">MKTLCRQSIGFLLILLLVAGSSPLQAQDQLVRDDADPEFITISGVVKDKNNKKRLEYVNISIPGSTSGTITNEDGEFSFKIKDASHVKAVEISHIGYYNNKVEVSGKNLSDLTVWMTPYENMLDEIIIHAKEPRYLVEEAIKKIPENYSKKTNMLTGFYRETAQKGRRYINISEAVIDVYKTPYHEAIDRDRVQIYKGRKLLSQRSTDTLAVKLLGGPNLSILCDIVKNPDVLLDRECLPYYLFKMEESTNIDNRPQYVISFKPQVIMPYALYYGKLYIDKERLSFTRAEFNLSMDDRNKATQAILKKKPFGLRFRPLEVAYLVNYKDRNGVTYLNYIRNGVRFKCDWKRKLFSTNYTIISEMVVTDGKEENVTNIPYKMAFKETQSLSDKVENFMDEDFWGAYNIIEPTESLESAVNKLKKQQK</sequence>